<dbReference type="InterPro" id="IPR005174">
    <property type="entry name" value="KIB1-4_b-propeller"/>
</dbReference>
<dbReference type="PANTHER" id="PTHR47123">
    <property type="entry name" value="F-BOX PROTEIN SKIP23"/>
    <property type="match status" value="1"/>
</dbReference>
<reference evidence="3" key="1">
    <citation type="journal article" date="2023" name="Science">
        <title>Elucidation of the pathway for biosynthesis of saponin adjuvants from the soapbark tree.</title>
        <authorList>
            <person name="Reed J."/>
            <person name="Orme A."/>
            <person name="El-Demerdash A."/>
            <person name="Owen C."/>
            <person name="Martin L.B.B."/>
            <person name="Misra R.C."/>
            <person name="Kikuchi S."/>
            <person name="Rejzek M."/>
            <person name="Martin A.C."/>
            <person name="Harkess A."/>
            <person name="Leebens-Mack J."/>
            <person name="Louveau T."/>
            <person name="Stephenson M.J."/>
            <person name="Osbourn A."/>
        </authorList>
    </citation>
    <scope>NUCLEOTIDE SEQUENCE</scope>
    <source>
        <strain evidence="3">S10</strain>
    </source>
</reference>
<evidence type="ECO:0000256" key="1">
    <source>
        <dbReference type="SAM" id="MobiDB-lite"/>
    </source>
</evidence>
<keyword evidence="4" id="KW-1185">Reference proteome</keyword>
<comment type="caution">
    <text evidence="3">The sequence shown here is derived from an EMBL/GenBank/DDBJ whole genome shotgun (WGS) entry which is preliminary data.</text>
</comment>
<feature type="domain" description="KIB1-4 beta-propeller" evidence="2">
    <location>
        <begin position="67"/>
        <end position="356"/>
    </location>
</feature>
<dbReference type="PANTHER" id="PTHR47123:SF28">
    <property type="entry name" value="F-BOX DOMAIN-CONTAINING PROTEIN"/>
    <property type="match status" value="1"/>
</dbReference>
<evidence type="ECO:0000313" key="3">
    <source>
        <dbReference type="EMBL" id="KAJ7944094.1"/>
    </source>
</evidence>
<organism evidence="3 4">
    <name type="scientific">Quillaja saponaria</name>
    <name type="common">Soap bark tree</name>
    <dbReference type="NCBI Taxonomy" id="32244"/>
    <lineage>
        <taxon>Eukaryota</taxon>
        <taxon>Viridiplantae</taxon>
        <taxon>Streptophyta</taxon>
        <taxon>Embryophyta</taxon>
        <taxon>Tracheophyta</taxon>
        <taxon>Spermatophyta</taxon>
        <taxon>Magnoliopsida</taxon>
        <taxon>eudicotyledons</taxon>
        <taxon>Gunneridae</taxon>
        <taxon>Pentapetalae</taxon>
        <taxon>rosids</taxon>
        <taxon>fabids</taxon>
        <taxon>Fabales</taxon>
        <taxon>Quillajaceae</taxon>
        <taxon>Quillaja</taxon>
    </lineage>
</organism>
<dbReference type="EMBL" id="JARAOO010000014">
    <property type="protein sequence ID" value="KAJ7944094.1"/>
    <property type="molecule type" value="Genomic_DNA"/>
</dbReference>
<dbReference type="InterPro" id="IPR051304">
    <property type="entry name" value="SCF_F-box_domain"/>
</dbReference>
<name>A0AAD7KQF2_QUISA</name>
<feature type="region of interest" description="Disordered" evidence="1">
    <location>
        <begin position="79"/>
        <end position="98"/>
    </location>
</feature>
<sequence>MGDRVEWSDLPKELWPTIGKHLNTRIDVLRFRSACQLWRSSIPPSHPNCPCFPIKIPYPIESLIDVNLTQTTVYLIEPPGDNCSTNPSTSSSSSSSSKGWLIKVQESNSAPMRVLNPLSNSVIRYPPDIFPKMLNLLDYRIVQVCKSYSLKYSTGFPAAGVKKVLFFPHSSWTNVEDCMIFSIYQEGKLGFMKYGAEKWTLVDDKNFCYVDVIVHKEQFYVVDRSGTIFWIDVSSLKLIQFSPPLCGVGDQKHLVESCGDLYVVDKYFDKDPIRSMQHHDVNVDYYRDDNRDAREVVGFVIYKLDEEWGTWINVKNLGDRAFILGYDCSFSVSASEFAGFQRNCVYFSDRFDGRVYKLEDRSIITLKFYPKCSNLFWPPPTWIRPKLDSF</sequence>
<feature type="compositionally biased region" description="Low complexity" evidence="1">
    <location>
        <begin position="88"/>
        <end position="97"/>
    </location>
</feature>
<accession>A0AAD7KQF2</accession>
<dbReference type="Pfam" id="PF03478">
    <property type="entry name" value="Beta-prop_KIB1-4"/>
    <property type="match status" value="1"/>
</dbReference>
<dbReference type="AlphaFoldDB" id="A0AAD7KQF2"/>
<dbReference type="KEGG" id="qsa:O6P43_033552"/>
<dbReference type="Proteomes" id="UP001163823">
    <property type="component" value="Chromosome 14"/>
</dbReference>
<gene>
    <name evidence="3" type="ORF">O6P43_033552</name>
</gene>
<proteinExistence type="predicted"/>
<evidence type="ECO:0000313" key="4">
    <source>
        <dbReference type="Proteomes" id="UP001163823"/>
    </source>
</evidence>
<evidence type="ECO:0000259" key="2">
    <source>
        <dbReference type="Pfam" id="PF03478"/>
    </source>
</evidence>
<protein>
    <submittedName>
        <fullName evidence="3">F-box protein</fullName>
    </submittedName>
</protein>